<dbReference type="Gene3D" id="3.40.50.2060">
    <property type="match status" value="1"/>
</dbReference>
<dbReference type="AlphaFoldDB" id="A0A5A8CGV8"/>
<accession>A0A5A8CGV8</accession>
<dbReference type="Proteomes" id="UP000323011">
    <property type="component" value="Unassembled WGS sequence"/>
</dbReference>
<dbReference type="InterPro" id="IPR043154">
    <property type="entry name" value="Sec-1-like_dom1"/>
</dbReference>
<sequence length="936" mass="99889">MAERRLSMRQYIADQVTAALKAAAGADSCVLVFDEEALSILDPVLTQTEVLSLGYRILVKFESDELIREGKRRLKYYPLPVVYFMRATRGNAARVLEDYGTGVELHEPDMLESCCPCAFRGIGDELLKDADLRPWYADAKLLLIPGPPGASEGVAEVQGALRSAAEANPGKYASLLKHVGNAIETPFTCIPEVVALEDDLFVTNQPHFTAFFYSELRANAVESVALGGHDPFGSSMGAGPGIEMTGASLVGGPLSMPRSTVDAYLRAELDTTAWRIASLLICLRELPDIRFFCSATATARGPESQTPRAIHNRKLGLPAPKQPWSEALADMVLLHIQNWWRENPWWVPIGHGESSDRPGGAAVDIKERARYGDSARSAGEFRMCEPTEQATLLVMERLDDLSTVMVHDTTYQCVLQDLTKVNPAMPFDVTSGLTHRLDASDYVWSRIRHQQLSDASSLVVAGYEAMKEKRRRYDILRASNNVRKLGDLALREKFQRGERWDREFEVHQILINAIGKLICVPGTGGETVESRLASARVALGSDPPPATVLLDMADLEMAMLGSGISPATPKRRMSSDEITRGVIDVLSSSTCGVEEKGRLYVLWLLTQPSISATSHRKVYDCLLRSFVTPTVVSSALEHLHHISLVSERPDGGSASDMSFTVSASESKERAKKAACPDGTIVAGFPSYLSRLEDAAERLIADAHGKPRPLAPGQSAASVSNGLPVDEWRRSSVRVAPPGKLPVAALQPASRSAFGGAGDSGAAAAASSGAGGPAEGRDVDTDGVDVDSGAITQDESWAGGLSAELSSFGHGRSRAGPRAGASATPAAASSTPAAPSVDVYKKPEAPKFRGPRLIVFVLGGISPQEQSALARLSERTGREIIVGGTSTMTAGGFFQQLHLSTSAAITARVRQWAAEQQAASVGAAGAGGTPAGASGRV</sequence>
<dbReference type="PANTHER" id="PTHR11679">
    <property type="entry name" value="VESICLE PROTEIN SORTING-ASSOCIATED"/>
    <property type="match status" value="1"/>
</dbReference>
<dbReference type="Pfam" id="PF00995">
    <property type="entry name" value="Sec1"/>
    <property type="match status" value="1"/>
</dbReference>
<dbReference type="InterPro" id="IPR036045">
    <property type="entry name" value="Sec1-like_sf"/>
</dbReference>
<evidence type="ECO:0000313" key="3">
    <source>
        <dbReference type="EMBL" id="KAA0152312.1"/>
    </source>
</evidence>
<organism evidence="3 4">
    <name type="scientific">Cafeteria roenbergensis</name>
    <name type="common">Marine flagellate</name>
    <dbReference type="NCBI Taxonomy" id="33653"/>
    <lineage>
        <taxon>Eukaryota</taxon>
        <taxon>Sar</taxon>
        <taxon>Stramenopiles</taxon>
        <taxon>Bigyra</taxon>
        <taxon>Opalozoa</taxon>
        <taxon>Bicosoecida</taxon>
        <taxon>Cafeteriaceae</taxon>
        <taxon>Cafeteria</taxon>
    </lineage>
</organism>
<evidence type="ECO:0000256" key="1">
    <source>
        <dbReference type="ARBA" id="ARBA00009884"/>
    </source>
</evidence>
<comment type="similarity">
    <text evidence="1">Belongs to the STXBP/unc-18/SEC1 family.</text>
</comment>
<feature type="region of interest" description="Disordered" evidence="2">
    <location>
        <begin position="750"/>
        <end position="837"/>
    </location>
</feature>
<dbReference type="Gene3D" id="3.40.50.1910">
    <property type="match status" value="2"/>
</dbReference>
<name>A0A5A8CGV8_CAFRO</name>
<keyword evidence="4" id="KW-1185">Reference proteome</keyword>
<evidence type="ECO:0000256" key="2">
    <source>
        <dbReference type="SAM" id="MobiDB-lite"/>
    </source>
</evidence>
<dbReference type="EMBL" id="VLTN01000021">
    <property type="protein sequence ID" value="KAA0152312.1"/>
    <property type="molecule type" value="Genomic_DNA"/>
</dbReference>
<protein>
    <submittedName>
        <fullName evidence="3">Uncharacterized protein</fullName>
    </submittedName>
</protein>
<evidence type="ECO:0000313" key="4">
    <source>
        <dbReference type="Proteomes" id="UP000323011"/>
    </source>
</evidence>
<dbReference type="InterPro" id="IPR027482">
    <property type="entry name" value="Sec1-like_dom2"/>
</dbReference>
<dbReference type="GO" id="GO:0016192">
    <property type="term" value="P:vesicle-mediated transport"/>
    <property type="evidence" value="ECO:0007669"/>
    <property type="project" value="InterPro"/>
</dbReference>
<comment type="caution">
    <text evidence="3">The sequence shown here is derived from an EMBL/GenBank/DDBJ whole genome shotgun (WGS) entry which is preliminary data.</text>
</comment>
<dbReference type="SUPFAM" id="SSF56815">
    <property type="entry name" value="Sec1/munc18-like (SM) proteins"/>
    <property type="match status" value="1"/>
</dbReference>
<dbReference type="InterPro" id="IPR001619">
    <property type="entry name" value="Sec1-like"/>
</dbReference>
<feature type="compositionally biased region" description="Low complexity" evidence="2">
    <location>
        <begin position="750"/>
        <end position="767"/>
    </location>
</feature>
<reference evidence="3 4" key="1">
    <citation type="submission" date="2019-07" db="EMBL/GenBank/DDBJ databases">
        <title>Genomes of Cafeteria roenbergensis.</title>
        <authorList>
            <person name="Fischer M.G."/>
            <person name="Hackl T."/>
            <person name="Roman M."/>
        </authorList>
    </citation>
    <scope>NUCLEOTIDE SEQUENCE [LARGE SCALE GENOMIC DNA]</scope>
    <source>
        <strain evidence="3 4">BVI</strain>
    </source>
</reference>
<gene>
    <name evidence="3" type="ORF">FNF29_03878</name>
</gene>
<feature type="compositionally biased region" description="Low complexity" evidence="2">
    <location>
        <begin position="813"/>
        <end position="835"/>
    </location>
</feature>
<proteinExistence type="inferred from homology"/>